<gene>
    <name evidence="2" type="ORF">SCODWIG_03813</name>
</gene>
<dbReference type="EMBL" id="UFAJ01001091">
    <property type="protein sequence ID" value="SSD62051.1"/>
    <property type="molecule type" value="Genomic_DNA"/>
</dbReference>
<proteinExistence type="predicted"/>
<dbReference type="Proteomes" id="UP000262825">
    <property type="component" value="Unassembled WGS sequence"/>
</dbReference>
<dbReference type="OrthoDB" id="2149840at2759"/>
<keyword evidence="1" id="KW-0472">Membrane</keyword>
<dbReference type="AlphaFoldDB" id="A0A376BBT5"/>
<dbReference type="PANTHER" id="PTHR31061">
    <property type="entry name" value="LD22376P"/>
    <property type="match status" value="1"/>
</dbReference>
<organism evidence="2 3">
    <name type="scientific">Saccharomycodes ludwigii</name>
    <dbReference type="NCBI Taxonomy" id="36035"/>
    <lineage>
        <taxon>Eukaryota</taxon>
        <taxon>Fungi</taxon>
        <taxon>Dikarya</taxon>
        <taxon>Ascomycota</taxon>
        <taxon>Saccharomycotina</taxon>
        <taxon>Saccharomycetes</taxon>
        <taxon>Saccharomycodales</taxon>
        <taxon>Saccharomycodaceae</taxon>
        <taxon>Saccharomycodes</taxon>
    </lineage>
</organism>
<evidence type="ECO:0000313" key="2">
    <source>
        <dbReference type="EMBL" id="SSD62051.1"/>
    </source>
</evidence>
<feature type="transmembrane region" description="Helical" evidence="1">
    <location>
        <begin position="309"/>
        <end position="330"/>
    </location>
</feature>
<keyword evidence="1" id="KW-0812">Transmembrane</keyword>
<protein>
    <submittedName>
        <fullName evidence="2">Uncharacterized protein</fullName>
    </submittedName>
</protein>
<evidence type="ECO:0000313" key="3">
    <source>
        <dbReference type="Proteomes" id="UP000262825"/>
    </source>
</evidence>
<keyword evidence="3" id="KW-1185">Reference proteome</keyword>
<reference evidence="3" key="1">
    <citation type="submission" date="2018-06" db="EMBL/GenBank/DDBJ databases">
        <authorList>
            <person name="Guldener U."/>
        </authorList>
    </citation>
    <scope>NUCLEOTIDE SEQUENCE [LARGE SCALE GENOMIC DNA]</scope>
    <source>
        <strain evidence="3">UTAD17</strain>
    </source>
</reference>
<accession>A0A376BBT5</accession>
<evidence type="ECO:0000256" key="1">
    <source>
        <dbReference type="SAM" id="Phobius"/>
    </source>
</evidence>
<dbReference type="VEuPathDB" id="FungiDB:SCODWIG_03813"/>
<name>A0A376BBT5_9ASCO</name>
<sequence length="340" mass="39255">MSVLSRDPFVDAFRGLNVLEMETIESCDNPFFDHAKYDEMKLNYADTIFPCFSFINGMTLNPECKPVPIYKNLQLIGLGIAFNYIPSILYNEKLRFLGVLQRHGLSSIILNQLLNKIGFSQYPILITGTWLGVSILYADNKKQPFKSQIASAQQKIDYPIFKDRTYHKNFDPEGLLGSLMTSVTLWSGIWYARMKLDVNQSLMVGSSLLAGGKLLAFLSPNYFPVSKPLWTPSFTMISTGWSILKYSFLKMGISFLPKYVQSLLSIVGRQNMEVYFMGEILLLLLKYKQNKKSIWGYCYQKLGNYLPDWWVQFFLTSSFNMTLVLFAVFCNKYRLKIRFF</sequence>
<dbReference type="PANTHER" id="PTHR31061:SF24">
    <property type="entry name" value="LD22376P"/>
    <property type="match status" value="1"/>
</dbReference>
<keyword evidence="1" id="KW-1133">Transmembrane helix</keyword>